<dbReference type="RefSeq" id="WP_073094927.1">
    <property type="nucleotide sequence ID" value="NZ_FRCY01000006.1"/>
</dbReference>
<keyword evidence="1" id="KW-0472">Membrane</keyword>
<feature type="transmembrane region" description="Helical" evidence="1">
    <location>
        <begin position="298"/>
        <end position="316"/>
    </location>
</feature>
<sequence>MSTIHKGLTVTVTLDEEKISYVNGLLMEYRKDLKIYQEKFSTSLRGTFFLSWLTLPAQVYAEKEKLPARILLMSSYVGSQSSHLRELASFLGPQLKQVFGQSREYPEKELDESGLVDFLKAKSIPNTFYSGFKFISTEDVNREKSLKAEVWQYGQGLDGAGKRTSPREIKEKIETFVRNQPQLAWAAKKIPYGLSNKIQMLWPLALFGLIMLASLISLILCLFLDLLILKILAFIFPIFILVMGFLFLLLRLNENIPHSPSPELSDEKVREIVALETNPVINEMTVIAPLKKGWIRRIFLAITLKLVGLVAYFAYIPTVHTARWLQMDRGKRLVFIANFDNLSEAYAHDFVDSERRAMNMAVIFSHAFGFPATRWLIHKQYNHRSNYMKGVRAHQKVTQFWYAFQHELSVENLKRNRTFREGLNKKMNDAEIREWLLTL</sequence>
<name>A0A1M7P1A3_9BACT</name>
<dbReference type="EMBL" id="FRCY01000006">
    <property type="protein sequence ID" value="SHN10260.1"/>
    <property type="molecule type" value="Genomic_DNA"/>
</dbReference>
<feature type="transmembrane region" description="Helical" evidence="1">
    <location>
        <begin position="201"/>
        <end position="225"/>
    </location>
</feature>
<dbReference type="STRING" id="388280.SAMN04488057_106242"/>
<keyword evidence="1" id="KW-0812">Transmembrane</keyword>
<evidence type="ECO:0000313" key="3">
    <source>
        <dbReference type="Proteomes" id="UP000184513"/>
    </source>
</evidence>
<dbReference type="AlphaFoldDB" id="A0A1M7P1A3"/>
<evidence type="ECO:0000313" key="2">
    <source>
        <dbReference type="EMBL" id="SHN10260.1"/>
    </source>
</evidence>
<dbReference type="Proteomes" id="UP000184513">
    <property type="component" value="Unassembled WGS sequence"/>
</dbReference>
<organism evidence="2 3">
    <name type="scientific">Cyclobacterium lianum</name>
    <dbReference type="NCBI Taxonomy" id="388280"/>
    <lineage>
        <taxon>Bacteria</taxon>
        <taxon>Pseudomonadati</taxon>
        <taxon>Bacteroidota</taxon>
        <taxon>Cytophagia</taxon>
        <taxon>Cytophagales</taxon>
        <taxon>Cyclobacteriaceae</taxon>
        <taxon>Cyclobacterium</taxon>
    </lineage>
</organism>
<keyword evidence="1" id="KW-1133">Transmembrane helix</keyword>
<evidence type="ECO:0008006" key="4">
    <source>
        <dbReference type="Google" id="ProtNLM"/>
    </source>
</evidence>
<accession>A0A1M7P1A3</accession>
<keyword evidence="3" id="KW-1185">Reference proteome</keyword>
<dbReference type="OrthoDB" id="116741at2"/>
<evidence type="ECO:0000256" key="1">
    <source>
        <dbReference type="SAM" id="Phobius"/>
    </source>
</evidence>
<gene>
    <name evidence="2" type="ORF">SAMN04488057_106242</name>
</gene>
<feature type="transmembrane region" description="Helical" evidence="1">
    <location>
        <begin position="231"/>
        <end position="250"/>
    </location>
</feature>
<proteinExistence type="predicted"/>
<reference evidence="2 3" key="1">
    <citation type="submission" date="2016-11" db="EMBL/GenBank/DDBJ databases">
        <authorList>
            <person name="Jaros S."/>
            <person name="Januszkiewicz K."/>
            <person name="Wedrychowicz H."/>
        </authorList>
    </citation>
    <scope>NUCLEOTIDE SEQUENCE [LARGE SCALE GENOMIC DNA]</scope>
    <source>
        <strain evidence="2 3">CGMCC 1.6102</strain>
    </source>
</reference>
<protein>
    <recommendedName>
        <fullName evidence="4">Peroxidase</fullName>
    </recommendedName>
</protein>